<protein>
    <submittedName>
        <fullName evidence="3">Serine hydrolase</fullName>
    </submittedName>
</protein>
<dbReference type="Gene3D" id="3.40.710.10">
    <property type="entry name" value="DD-peptidase/beta-lactamase superfamily"/>
    <property type="match status" value="1"/>
</dbReference>
<feature type="chain" id="PRO_5023009587" evidence="1">
    <location>
        <begin position="24"/>
        <end position="416"/>
    </location>
</feature>
<dbReference type="RefSeq" id="WP_148069136.1">
    <property type="nucleotide sequence ID" value="NZ_VRZA01000005.1"/>
</dbReference>
<organism evidence="3 4">
    <name type="scientific">Parahaliea maris</name>
    <dbReference type="NCBI Taxonomy" id="2716870"/>
    <lineage>
        <taxon>Bacteria</taxon>
        <taxon>Pseudomonadati</taxon>
        <taxon>Pseudomonadota</taxon>
        <taxon>Gammaproteobacteria</taxon>
        <taxon>Cellvibrionales</taxon>
        <taxon>Halieaceae</taxon>
        <taxon>Parahaliea</taxon>
    </lineage>
</organism>
<dbReference type="EMBL" id="VRZA01000005">
    <property type="protein sequence ID" value="TXS91896.1"/>
    <property type="molecule type" value="Genomic_DNA"/>
</dbReference>
<gene>
    <name evidence="3" type="ORF">FV139_14275</name>
</gene>
<comment type="caution">
    <text evidence="3">The sequence shown here is derived from an EMBL/GenBank/DDBJ whole genome shotgun (WGS) entry which is preliminary data.</text>
</comment>
<name>A0A5C8ZTW3_9GAMM</name>
<dbReference type="InterPro" id="IPR001466">
    <property type="entry name" value="Beta-lactam-related"/>
</dbReference>
<feature type="signal peptide" evidence="1">
    <location>
        <begin position="1"/>
        <end position="23"/>
    </location>
</feature>
<dbReference type="InterPro" id="IPR012338">
    <property type="entry name" value="Beta-lactam/transpept-like"/>
</dbReference>
<feature type="domain" description="Beta-lactamase-related" evidence="2">
    <location>
        <begin position="118"/>
        <end position="395"/>
    </location>
</feature>
<dbReference type="Proteomes" id="UP000321039">
    <property type="component" value="Unassembled WGS sequence"/>
</dbReference>
<dbReference type="AlphaFoldDB" id="A0A5C8ZTW3"/>
<sequence>MKTTLYRPAVRFAAGCLAFGLLAAAARGQNAVAPQVAAVGPASSVPMAVQNLRWHMNDAEINALTFRSMHSLFTTRAVTRSGSVLRLPREDHDLNFNYTFEGEEYTADEVLDRTYTNAMLIMKDGVVVYENYLNNSEAQTHFMGWSMTKSLVSILVGAAHEAGLIKSLDDDITRYLPELSEGAYKGVSVRQVLQMRSGVDYEENYDFSAPGLAARNHIMALVKNVSRFVDPARTIKRAHAPGEVFAYKTIDTAVLGLLLERVTGMYLADYMQTTLWEPMGAESDGFYIMDGAPGVGREFSGAGFNAVLRDFARIGLMMLNEGQVNGHQVISPAWVAESTRPAGDEKAPLDYGYQWWTVSNTEAYSAIGLQGQYIFVDPESRTVIVKLSYFPPNDPEETASRETFSFFEAAARWRPE</sequence>
<evidence type="ECO:0000256" key="1">
    <source>
        <dbReference type="SAM" id="SignalP"/>
    </source>
</evidence>
<proteinExistence type="predicted"/>
<dbReference type="Pfam" id="PF00144">
    <property type="entry name" value="Beta-lactamase"/>
    <property type="match status" value="1"/>
</dbReference>
<reference evidence="3 4" key="1">
    <citation type="submission" date="2019-08" db="EMBL/GenBank/DDBJ databases">
        <title>Parahaliea maris sp. nov., isolated from the surface seawater.</title>
        <authorList>
            <person name="Liu Y."/>
        </authorList>
    </citation>
    <scope>NUCLEOTIDE SEQUENCE [LARGE SCALE GENOMIC DNA]</scope>
    <source>
        <strain evidence="3 4">HSLHS9</strain>
    </source>
</reference>
<accession>A0A5C8ZTW3</accession>
<keyword evidence="3" id="KW-0378">Hydrolase</keyword>
<dbReference type="GO" id="GO:0016787">
    <property type="term" value="F:hydrolase activity"/>
    <property type="evidence" value="ECO:0007669"/>
    <property type="project" value="UniProtKB-KW"/>
</dbReference>
<keyword evidence="4" id="KW-1185">Reference proteome</keyword>
<evidence type="ECO:0000313" key="4">
    <source>
        <dbReference type="Proteomes" id="UP000321039"/>
    </source>
</evidence>
<evidence type="ECO:0000313" key="3">
    <source>
        <dbReference type="EMBL" id="TXS91896.1"/>
    </source>
</evidence>
<keyword evidence="1" id="KW-0732">Signal</keyword>
<dbReference type="InterPro" id="IPR050789">
    <property type="entry name" value="Diverse_Enzym_Activities"/>
</dbReference>
<dbReference type="PANTHER" id="PTHR43283:SF14">
    <property type="entry name" value="BLL8153 PROTEIN"/>
    <property type="match status" value="1"/>
</dbReference>
<dbReference type="PANTHER" id="PTHR43283">
    <property type="entry name" value="BETA-LACTAMASE-RELATED"/>
    <property type="match status" value="1"/>
</dbReference>
<dbReference type="SUPFAM" id="SSF56601">
    <property type="entry name" value="beta-lactamase/transpeptidase-like"/>
    <property type="match status" value="1"/>
</dbReference>
<evidence type="ECO:0000259" key="2">
    <source>
        <dbReference type="Pfam" id="PF00144"/>
    </source>
</evidence>